<evidence type="ECO:0000256" key="13">
    <source>
        <dbReference type="PIRSR" id="PIRSR602403-1"/>
    </source>
</evidence>
<dbReference type="PRINTS" id="PR00385">
    <property type="entry name" value="P450"/>
</dbReference>
<dbReference type="InterPro" id="IPR002403">
    <property type="entry name" value="Cyt_P450_E_grp-IV"/>
</dbReference>
<dbReference type="GO" id="GO:0005506">
    <property type="term" value="F:iron ion binding"/>
    <property type="evidence" value="ECO:0007669"/>
    <property type="project" value="InterPro"/>
</dbReference>
<dbReference type="Pfam" id="PF00067">
    <property type="entry name" value="p450"/>
    <property type="match status" value="1"/>
</dbReference>
<comment type="similarity">
    <text evidence="4">Belongs to the cytochrome P450 family.</text>
</comment>
<protein>
    <submittedName>
        <fullName evidence="15">Cytochrome P450</fullName>
    </submittedName>
</protein>
<dbReference type="SUPFAM" id="SSF48264">
    <property type="entry name" value="Cytochrome P450"/>
    <property type="match status" value="1"/>
</dbReference>
<dbReference type="GO" id="GO:0016705">
    <property type="term" value="F:oxidoreductase activity, acting on paired donors, with incorporation or reduction of molecular oxygen"/>
    <property type="evidence" value="ECO:0007669"/>
    <property type="project" value="InterPro"/>
</dbReference>
<dbReference type="EMBL" id="JACAZE010000024">
    <property type="protein sequence ID" value="KAF7291539.1"/>
    <property type="molecule type" value="Genomic_DNA"/>
</dbReference>
<feature type="transmembrane region" description="Helical" evidence="14">
    <location>
        <begin position="20"/>
        <end position="41"/>
    </location>
</feature>
<evidence type="ECO:0000256" key="3">
    <source>
        <dbReference type="ARBA" id="ARBA00004721"/>
    </source>
</evidence>
<keyword evidence="5 13" id="KW-0349">Heme</keyword>
<accession>A0A8H6VRW4</accession>
<comment type="pathway">
    <text evidence="3">Secondary metabolite biosynthesis; terpenoid biosynthesis.</text>
</comment>
<gene>
    <name evidence="15" type="ORF">HMN09_01245000</name>
</gene>
<evidence type="ECO:0000256" key="11">
    <source>
        <dbReference type="ARBA" id="ARBA00023033"/>
    </source>
</evidence>
<evidence type="ECO:0000256" key="5">
    <source>
        <dbReference type="ARBA" id="ARBA00022617"/>
    </source>
</evidence>
<comment type="caution">
    <text evidence="15">The sequence shown here is derived from an EMBL/GenBank/DDBJ whole genome shotgun (WGS) entry which is preliminary data.</text>
</comment>
<evidence type="ECO:0000256" key="4">
    <source>
        <dbReference type="ARBA" id="ARBA00010617"/>
    </source>
</evidence>
<dbReference type="GO" id="GO:0016020">
    <property type="term" value="C:membrane"/>
    <property type="evidence" value="ECO:0007669"/>
    <property type="project" value="UniProtKB-SubCell"/>
</dbReference>
<keyword evidence="6 14" id="KW-0812">Transmembrane</keyword>
<dbReference type="PRINTS" id="PR00465">
    <property type="entry name" value="EP450IV"/>
</dbReference>
<dbReference type="AlphaFoldDB" id="A0A8H6VRW4"/>
<sequence length="563" mass="63841">MDLVAASVAPLRMDTHPSRLFLHIATYIFSGMAFYILYRLLKRFVRIYRSPLRSIPGPPSTSLFFGSVTEVSESDAYRLFERWSTTWGPTFRYSSIFNANKLYTADLAAWNHVLSSELYVKSNILTRFSPAFSTHLSTGLLFVEGTRHRQLRKIMGSAFSYAQVKQFTNIFFSKSLELRDIWMVELSAEERTEIDVFVWMNRLTLDTIGLAGFDHDFDSLQVAGVPGSHSEELLQAVRDLFTFNFYTVSFMIQLFFPLARLFPTKLSRVSSTAIETIRRVGLQMIAEKREISRAQGSTKGLASDLMSLLIETTMAKDIPIEDRMTDSEILAQIPSVLLAGHETSAVTVTWTLFSLACSPVVQRKLREELWTIDTERPTMDELMSLPYLDAVVREGLRVHTPVGFTERIATQTDFIPLLVPVTDVDGCQRTEIRVQKGDKVYLPLRAINRSRDIWGSDAEQFRPERWLEGIPEAAKAIPSAWSNITSFLAGAHACIGYRVALLQVKSTLFTLIRHFEFELAISPEDIIRRNNIVGRPYLGSDPESGAQLPLLVRAHKRDADELN</sequence>
<dbReference type="InterPro" id="IPR036396">
    <property type="entry name" value="Cyt_P450_sf"/>
</dbReference>
<evidence type="ECO:0000256" key="10">
    <source>
        <dbReference type="ARBA" id="ARBA00023004"/>
    </source>
</evidence>
<evidence type="ECO:0000256" key="9">
    <source>
        <dbReference type="ARBA" id="ARBA00023002"/>
    </source>
</evidence>
<keyword evidence="11" id="KW-0503">Monooxygenase</keyword>
<dbReference type="GO" id="GO:0004497">
    <property type="term" value="F:monooxygenase activity"/>
    <property type="evidence" value="ECO:0007669"/>
    <property type="project" value="UniProtKB-KW"/>
</dbReference>
<dbReference type="GO" id="GO:0020037">
    <property type="term" value="F:heme binding"/>
    <property type="evidence" value="ECO:0007669"/>
    <property type="project" value="InterPro"/>
</dbReference>
<keyword evidence="7 13" id="KW-0479">Metal-binding</keyword>
<name>A0A8H6VRW4_MYCCL</name>
<dbReference type="PANTHER" id="PTHR24305:SF166">
    <property type="entry name" value="CYTOCHROME P450 12A4, MITOCHONDRIAL-RELATED"/>
    <property type="match status" value="1"/>
</dbReference>
<evidence type="ECO:0000256" key="8">
    <source>
        <dbReference type="ARBA" id="ARBA00022989"/>
    </source>
</evidence>
<evidence type="ECO:0000313" key="15">
    <source>
        <dbReference type="EMBL" id="KAF7291539.1"/>
    </source>
</evidence>
<evidence type="ECO:0000256" key="1">
    <source>
        <dbReference type="ARBA" id="ARBA00001971"/>
    </source>
</evidence>
<keyword evidence="12 14" id="KW-0472">Membrane</keyword>
<evidence type="ECO:0000256" key="2">
    <source>
        <dbReference type="ARBA" id="ARBA00004370"/>
    </source>
</evidence>
<evidence type="ECO:0000256" key="12">
    <source>
        <dbReference type="ARBA" id="ARBA00023136"/>
    </source>
</evidence>
<reference evidence="15" key="1">
    <citation type="submission" date="2020-05" db="EMBL/GenBank/DDBJ databases">
        <title>Mycena genomes resolve the evolution of fungal bioluminescence.</title>
        <authorList>
            <person name="Tsai I.J."/>
        </authorList>
    </citation>
    <scope>NUCLEOTIDE SEQUENCE</scope>
    <source>
        <strain evidence="15">110903Hualien_Pintung</strain>
    </source>
</reference>
<evidence type="ECO:0000256" key="14">
    <source>
        <dbReference type="SAM" id="Phobius"/>
    </source>
</evidence>
<keyword evidence="16" id="KW-1185">Reference proteome</keyword>
<dbReference type="InterPro" id="IPR050121">
    <property type="entry name" value="Cytochrome_P450_monoxygenase"/>
</dbReference>
<keyword evidence="10 13" id="KW-0408">Iron</keyword>
<comment type="cofactor">
    <cofactor evidence="1 13">
        <name>heme</name>
        <dbReference type="ChEBI" id="CHEBI:30413"/>
    </cofactor>
</comment>
<keyword evidence="8 14" id="KW-1133">Transmembrane helix</keyword>
<proteinExistence type="inferred from homology"/>
<comment type="subcellular location">
    <subcellularLocation>
        <location evidence="2">Membrane</location>
    </subcellularLocation>
</comment>
<evidence type="ECO:0000256" key="7">
    <source>
        <dbReference type="ARBA" id="ARBA00022723"/>
    </source>
</evidence>
<feature type="transmembrane region" description="Helical" evidence="14">
    <location>
        <begin position="243"/>
        <end position="262"/>
    </location>
</feature>
<dbReference type="PANTHER" id="PTHR24305">
    <property type="entry name" value="CYTOCHROME P450"/>
    <property type="match status" value="1"/>
</dbReference>
<organism evidence="15 16">
    <name type="scientific">Mycena chlorophos</name>
    <name type="common">Agaric fungus</name>
    <name type="synonym">Agaricus chlorophos</name>
    <dbReference type="NCBI Taxonomy" id="658473"/>
    <lineage>
        <taxon>Eukaryota</taxon>
        <taxon>Fungi</taxon>
        <taxon>Dikarya</taxon>
        <taxon>Basidiomycota</taxon>
        <taxon>Agaricomycotina</taxon>
        <taxon>Agaricomycetes</taxon>
        <taxon>Agaricomycetidae</taxon>
        <taxon>Agaricales</taxon>
        <taxon>Marasmiineae</taxon>
        <taxon>Mycenaceae</taxon>
        <taxon>Mycena</taxon>
    </lineage>
</organism>
<keyword evidence="9" id="KW-0560">Oxidoreductase</keyword>
<dbReference type="InterPro" id="IPR001128">
    <property type="entry name" value="Cyt_P450"/>
</dbReference>
<dbReference type="Gene3D" id="1.10.630.10">
    <property type="entry name" value="Cytochrome P450"/>
    <property type="match status" value="1"/>
</dbReference>
<dbReference type="Proteomes" id="UP000613580">
    <property type="component" value="Unassembled WGS sequence"/>
</dbReference>
<evidence type="ECO:0000313" key="16">
    <source>
        <dbReference type="Proteomes" id="UP000613580"/>
    </source>
</evidence>
<dbReference type="OrthoDB" id="1470350at2759"/>
<evidence type="ECO:0000256" key="6">
    <source>
        <dbReference type="ARBA" id="ARBA00022692"/>
    </source>
</evidence>
<feature type="binding site" description="axial binding residue" evidence="13">
    <location>
        <position position="494"/>
    </location>
    <ligand>
        <name>heme</name>
        <dbReference type="ChEBI" id="CHEBI:30413"/>
    </ligand>
    <ligandPart>
        <name>Fe</name>
        <dbReference type="ChEBI" id="CHEBI:18248"/>
    </ligandPart>
</feature>